<gene>
    <name evidence="2" type="ORF">GCM10022202_07430</name>
</gene>
<dbReference type="RefSeq" id="WP_221860015.1">
    <property type="nucleotide sequence ID" value="NZ_BAAAYV010000004.1"/>
</dbReference>
<dbReference type="InterPro" id="IPR007214">
    <property type="entry name" value="YbaK/aa-tRNA-synth-assoc-dom"/>
</dbReference>
<evidence type="ECO:0000259" key="1">
    <source>
        <dbReference type="Pfam" id="PF04073"/>
    </source>
</evidence>
<proteinExistence type="predicted"/>
<sequence>MHEDLHPRNVRVAESLVEAGISSKIVFLPESAATAVQAAAALGTDVGAIANSLVFWCDGRPLLVMTSGAHRVDTAALAARRGRAAIVRATPEQVRQASGQVIGGVAPSGHPRPLETIVDEQLAAHPVLWAAAGTAHSVFPLTFDELVRLTRGRIARVD</sequence>
<dbReference type="PANTHER" id="PTHR30411:SF1">
    <property type="entry name" value="CYTOPLASMIC PROTEIN"/>
    <property type="match status" value="1"/>
</dbReference>
<dbReference type="EMBL" id="BAAAYV010000004">
    <property type="protein sequence ID" value="GAA3650212.1"/>
    <property type="molecule type" value="Genomic_DNA"/>
</dbReference>
<organism evidence="2 3">
    <name type="scientific">Microbacterium marinilacus</name>
    <dbReference type="NCBI Taxonomy" id="415209"/>
    <lineage>
        <taxon>Bacteria</taxon>
        <taxon>Bacillati</taxon>
        <taxon>Actinomycetota</taxon>
        <taxon>Actinomycetes</taxon>
        <taxon>Micrococcales</taxon>
        <taxon>Microbacteriaceae</taxon>
        <taxon>Microbacterium</taxon>
    </lineage>
</organism>
<dbReference type="Gene3D" id="3.90.960.10">
    <property type="entry name" value="YbaK/aminoacyl-tRNA synthetase-associated domain"/>
    <property type="match status" value="1"/>
</dbReference>
<evidence type="ECO:0000313" key="2">
    <source>
        <dbReference type="EMBL" id="GAA3650212.1"/>
    </source>
</evidence>
<dbReference type="InterPro" id="IPR036754">
    <property type="entry name" value="YbaK/aa-tRNA-synt-asso_dom_sf"/>
</dbReference>
<keyword evidence="3" id="KW-1185">Reference proteome</keyword>
<dbReference type="Pfam" id="PF04073">
    <property type="entry name" value="tRNA_edit"/>
    <property type="match status" value="1"/>
</dbReference>
<accession>A0ABP7B5M9</accession>
<reference evidence="3" key="1">
    <citation type="journal article" date="2019" name="Int. J. Syst. Evol. Microbiol.">
        <title>The Global Catalogue of Microorganisms (GCM) 10K type strain sequencing project: providing services to taxonomists for standard genome sequencing and annotation.</title>
        <authorList>
            <consortium name="The Broad Institute Genomics Platform"/>
            <consortium name="The Broad Institute Genome Sequencing Center for Infectious Disease"/>
            <person name="Wu L."/>
            <person name="Ma J."/>
        </authorList>
    </citation>
    <scope>NUCLEOTIDE SEQUENCE [LARGE SCALE GENOMIC DNA]</scope>
    <source>
        <strain evidence="3">JCM 16546</strain>
    </source>
</reference>
<protein>
    <submittedName>
        <fullName evidence="2">YbaK/EbsC family protein</fullName>
    </submittedName>
</protein>
<dbReference type="Proteomes" id="UP001410795">
    <property type="component" value="Unassembled WGS sequence"/>
</dbReference>
<feature type="domain" description="YbaK/aminoacyl-tRNA synthetase-associated" evidence="1">
    <location>
        <begin position="30"/>
        <end position="149"/>
    </location>
</feature>
<comment type="caution">
    <text evidence="2">The sequence shown here is derived from an EMBL/GenBank/DDBJ whole genome shotgun (WGS) entry which is preliminary data.</text>
</comment>
<dbReference type="PANTHER" id="PTHR30411">
    <property type="entry name" value="CYTOPLASMIC PROTEIN"/>
    <property type="match status" value="1"/>
</dbReference>
<dbReference type="CDD" id="cd04333">
    <property type="entry name" value="ProX_deacylase"/>
    <property type="match status" value="1"/>
</dbReference>
<evidence type="ECO:0000313" key="3">
    <source>
        <dbReference type="Proteomes" id="UP001410795"/>
    </source>
</evidence>
<name>A0ABP7B5M9_9MICO</name>
<dbReference type="SUPFAM" id="SSF55826">
    <property type="entry name" value="YbaK/ProRS associated domain"/>
    <property type="match status" value="1"/>
</dbReference>